<dbReference type="EMBL" id="CAJNOJ010000034">
    <property type="protein sequence ID" value="CAF0904125.1"/>
    <property type="molecule type" value="Genomic_DNA"/>
</dbReference>
<evidence type="ECO:0000313" key="3">
    <source>
        <dbReference type="Proteomes" id="UP000663828"/>
    </source>
</evidence>
<evidence type="ECO:0000313" key="2">
    <source>
        <dbReference type="EMBL" id="CAF1091183.1"/>
    </source>
</evidence>
<organism evidence="2 3">
    <name type="scientific">Adineta ricciae</name>
    <name type="common">Rotifer</name>
    <dbReference type="NCBI Taxonomy" id="249248"/>
    <lineage>
        <taxon>Eukaryota</taxon>
        <taxon>Metazoa</taxon>
        <taxon>Spiralia</taxon>
        <taxon>Gnathifera</taxon>
        <taxon>Rotifera</taxon>
        <taxon>Eurotatoria</taxon>
        <taxon>Bdelloidea</taxon>
        <taxon>Adinetida</taxon>
        <taxon>Adinetidae</taxon>
        <taxon>Adineta</taxon>
    </lineage>
</organism>
<evidence type="ECO:0000313" key="1">
    <source>
        <dbReference type="EMBL" id="CAF0904125.1"/>
    </source>
</evidence>
<dbReference type="AlphaFoldDB" id="A0A814NC92"/>
<reference evidence="2" key="1">
    <citation type="submission" date="2021-02" db="EMBL/GenBank/DDBJ databases">
        <authorList>
            <person name="Nowell W R."/>
        </authorList>
    </citation>
    <scope>NUCLEOTIDE SEQUENCE</scope>
</reference>
<proteinExistence type="predicted"/>
<comment type="caution">
    <text evidence="2">The sequence shown here is derived from an EMBL/GenBank/DDBJ whole genome shotgun (WGS) entry which is preliminary data.</text>
</comment>
<accession>A0A814NC92</accession>
<dbReference type="EMBL" id="CAJNOR010001175">
    <property type="protein sequence ID" value="CAF1091183.1"/>
    <property type="molecule type" value="Genomic_DNA"/>
</dbReference>
<dbReference type="Proteomes" id="UP000663852">
    <property type="component" value="Unassembled WGS sequence"/>
</dbReference>
<name>A0A814NC92_ADIRI</name>
<keyword evidence="3" id="KW-1185">Reference proteome</keyword>
<gene>
    <name evidence="1" type="ORF">EDS130_LOCUS9925</name>
    <name evidence="2" type="ORF">XAT740_LOCUS17847</name>
</gene>
<sequence length="216" mass="24871">MTTLSSFSSMTTMLQTSHLIWQTVNLTDELKINLQYDINRNSLNISVKNIGDNKDLSCCLNVLPTPQDKIKSTNCQISSDLLEQDDENEAKICYELSTTYVYDIIDENEANDQTDLPQTKITFSSSSSSSFSCFDDQTTDNDDGYSTHSLDDIEQLSVMIPSPKSIIPVLPSSYLYHYYYYSEQYVSPIRRLIGQLTWQNRFKKTIHDMMKMNHLF</sequence>
<protein>
    <submittedName>
        <fullName evidence="2">Uncharacterized protein</fullName>
    </submittedName>
</protein>
<dbReference type="Proteomes" id="UP000663828">
    <property type="component" value="Unassembled WGS sequence"/>
</dbReference>